<dbReference type="Pfam" id="PF16092">
    <property type="entry name" value="CFAP61_N"/>
    <property type="match status" value="2"/>
</dbReference>
<evidence type="ECO:0000259" key="2">
    <source>
        <dbReference type="Pfam" id="PF16092"/>
    </source>
</evidence>
<dbReference type="PANTHER" id="PTHR21178">
    <property type="entry name" value="CILIA- AND FLAGELLA-ASSOCIATED PROTEIN 61"/>
    <property type="match status" value="1"/>
</dbReference>
<feature type="compositionally biased region" description="Polar residues" evidence="1">
    <location>
        <begin position="1"/>
        <end position="14"/>
    </location>
</feature>
<organism evidence="3 4">
    <name type="scientific">Echeneis naucrates</name>
    <name type="common">Live sharksucker</name>
    <dbReference type="NCBI Taxonomy" id="173247"/>
    <lineage>
        <taxon>Eukaryota</taxon>
        <taxon>Metazoa</taxon>
        <taxon>Chordata</taxon>
        <taxon>Craniata</taxon>
        <taxon>Vertebrata</taxon>
        <taxon>Euteleostomi</taxon>
        <taxon>Actinopterygii</taxon>
        <taxon>Neopterygii</taxon>
        <taxon>Teleostei</taxon>
        <taxon>Neoteleostei</taxon>
        <taxon>Acanthomorphata</taxon>
        <taxon>Carangaria</taxon>
        <taxon>Carangiformes</taxon>
        <taxon>Echeneidae</taxon>
        <taxon>Echeneis</taxon>
    </lineage>
</organism>
<dbReference type="Proteomes" id="UP000472264">
    <property type="component" value="Chromosome 24"/>
</dbReference>
<sequence length="396" mass="45048">MRTITSDSGQQETVTVRRSESADAQGIDSLVSPSALGVFGRVNVIQLLEKANLAITLANEKDDIVAHASFFDHPAGDLVDQAHWDILTLTLEKNFFPSTQPVNTLFLHLFVTQTNFATASVKEIIRAVFNAIPELEHICLPLESLTDPGPLCVALICHRQKHCPRLHIRPARVEDHDDIMRILDQQTKQLSAINQPYFLAEVIEAQNEENRTAVCEVCSQFQASVSPICLIFSNYLNLLPTSCPEFPLLQSFLRVPARPTSSPLCELYMFCHNGMRSVILQMSSRCPQSLPCCTQNMTRVCLRQDVEYIRAHYNIENFIYFSHHRYEEHAQIRHFVLRPSFQHFSRHLFKEALRLAHRSCLHHRVYPNYSSQEVGAQGLSGPYWPSICCQLHLSTP</sequence>
<reference evidence="3" key="2">
    <citation type="submission" date="2025-08" db="UniProtKB">
        <authorList>
            <consortium name="Ensembl"/>
        </authorList>
    </citation>
    <scope>IDENTIFICATION</scope>
</reference>
<feature type="domain" description="Cilia- and flagella-associated protein 61 N-terminal" evidence="2">
    <location>
        <begin position="15"/>
        <end position="140"/>
    </location>
</feature>
<protein>
    <recommendedName>
        <fullName evidence="2">Cilia- and flagella-associated protein 61 N-terminal domain-containing protein</fullName>
    </recommendedName>
</protein>
<dbReference type="PANTHER" id="PTHR21178:SF8">
    <property type="entry name" value="CILIA- AND FLAGELLA-ASSOCIATED PROTEIN 61"/>
    <property type="match status" value="1"/>
</dbReference>
<reference evidence="3" key="1">
    <citation type="submission" date="2021-04" db="EMBL/GenBank/DDBJ databases">
        <authorList>
            <consortium name="Wellcome Sanger Institute Data Sharing"/>
        </authorList>
    </citation>
    <scope>NUCLEOTIDE SEQUENCE [LARGE SCALE GENOMIC DNA]</scope>
</reference>
<evidence type="ECO:0000313" key="3">
    <source>
        <dbReference type="Ensembl" id="ENSENLP00000020503.1"/>
    </source>
</evidence>
<proteinExistence type="predicted"/>
<evidence type="ECO:0000313" key="4">
    <source>
        <dbReference type="Proteomes" id="UP000472264"/>
    </source>
</evidence>
<dbReference type="InterPro" id="IPR032151">
    <property type="entry name" value="CFAP61_N"/>
</dbReference>
<dbReference type="InParanoid" id="A0A665ULD2"/>
<dbReference type="AlphaFoldDB" id="A0A665ULD2"/>
<feature type="region of interest" description="Disordered" evidence="1">
    <location>
        <begin position="1"/>
        <end position="20"/>
    </location>
</feature>
<dbReference type="Ensembl" id="ENSENLT00000021228.1">
    <property type="protein sequence ID" value="ENSENLP00000020503.1"/>
    <property type="gene ID" value="ENSENLG00000009334.1"/>
</dbReference>
<keyword evidence="4" id="KW-1185">Reference proteome</keyword>
<name>A0A665ULD2_ECHNA</name>
<reference evidence="3" key="3">
    <citation type="submission" date="2025-09" db="UniProtKB">
        <authorList>
            <consortium name="Ensembl"/>
        </authorList>
    </citation>
    <scope>IDENTIFICATION</scope>
</reference>
<dbReference type="InterPro" id="IPR038884">
    <property type="entry name" value="CFAP61"/>
</dbReference>
<accession>A0A665ULD2</accession>
<feature type="domain" description="Cilia- and flagella-associated protein 61 N-terminal" evidence="2">
    <location>
        <begin position="153"/>
        <end position="218"/>
    </location>
</feature>
<evidence type="ECO:0000256" key="1">
    <source>
        <dbReference type="SAM" id="MobiDB-lite"/>
    </source>
</evidence>